<dbReference type="GO" id="GO:0005634">
    <property type="term" value="C:nucleus"/>
    <property type="evidence" value="ECO:0007669"/>
    <property type="project" value="UniProtKB-UniRule"/>
</dbReference>
<dbReference type="InterPro" id="IPR036910">
    <property type="entry name" value="HMG_box_dom_sf"/>
</dbReference>
<dbReference type="SMART" id="SM00398">
    <property type="entry name" value="HMG"/>
    <property type="match status" value="1"/>
</dbReference>
<keyword evidence="2" id="KW-0539">Nucleus</keyword>
<dbReference type="AlphaFoldDB" id="A0A8J5XDN0"/>
<dbReference type="OrthoDB" id="1919336at2759"/>
<feature type="DNA-binding region" description="HMG box" evidence="2">
    <location>
        <begin position="53"/>
        <end position="124"/>
    </location>
</feature>
<feature type="domain" description="HMG box" evidence="4">
    <location>
        <begin position="53"/>
        <end position="124"/>
    </location>
</feature>
<keyword evidence="1 2" id="KW-0238">DNA-binding</keyword>
<dbReference type="PROSITE" id="PS50118">
    <property type="entry name" value="HMG_BOX_2"/>
    <property type="match status" value="1"/>
</dbReference>
<evidence type="ECO:0000259" key="4">
    <source>
        <dbReference type="PROSITE" id="PS50118"/>
    </source>
</evidence>
<gene>
    <name evidence="5" type="ORF">KFE25_012930</name>
</gene>
<sequence>MMLLSKFAQLSLRAMGSGAPPLVCGPSLHACARALGTAATPKSNGRRAKDGKPKRPSTAYILFCKDELSRMQTENSILRGADRMKAAAEKYQTAKESGATALAQYEAAAAADKKRYEKELTAFRESNGADKKKHGKQSASVAMGASADAGAKE</sequence>
<dbReference type="GO" id="GO:0003677">
    <property type="term" value="F:DNA binding"/>
    <property type="evidence" value="ECO:0007669"/>
    <property type="project" value="UniProtKB-UniRule"/>
</dbReference>
<evidence type="ECO:0000256" key="2">
    <source>
        <dbReference type="PROSITE-ProRule" id="PRU00267"/>
    </source>
</evidence>
<dbReference type="Pfam" id="PF00505">
    <property type="entry name" value="HMG_box"/>
    <property type="match status" value="1"/>
</dbReference>
<feature type="region of interest" description="Disordered" evidence="3">
    <location>
        <begin position="124"/>
        <end position="153"/>
    </location>
</feature>
<keyword evidence="6" id="KW-1185">Reference proteome</keyword>
<dbReference type="InterPro" id="IPR009071">
    <property type="entry name" value="HMG_box_dom"/>
</dbReference>
<reference evidence="5" key="1">
    <citation type="submission" date="2021-05" db="EMBL/GenBank/DDBJ databases">
        <title>The genome of the haptophyte Pavlova lutheri (Diacronema luteri, Pavlovales) - a model for lipid biosynthesis in eukaryotic algae.</title>
        <authorList>
            <person name="Hulatt C.J."/>
            <person name="Posewitz M.C."/>
        </authorList>
    </citation>
    <scope>NUCLEOTIDE SEQUENCE</scope>
    <source>
        <strain evidence="5">NIVA-4/92</strain>
    </source>
</reference>
<evidence type="ECO:0000313" key="6">
    <source>
        <dbReference type="Proteomes" id="UP000751190"/>
    </source>
</evidence>
<comment type="caution">
    <text evidence="5">The sequence shown here is derived from an EMBL/GenBank/DDBJ whole genome shotgun (WGS) entry which is preliminary data.</text>
</comment>
<organism evidence="5 6">
    <name type="scientific">Diacronema lutheri</name>
    <name type="common">Unicellular marine alga</name>
    <name type="synonym">Monochrysis lutheri</name>
    <dbReference type="NCBI Taxonomy" id="2081491"/>
    <lineage>
        <taxon>Eukaryota</taxon>
        <taxon>Haptista</taxon>
        <taxon>Haptophyta</taxon>
        <taxon>Pavlovophyceae</taxon>
        <taxon>Pavlovales</taxon>
        <taxon>Pavlovaceae</taxon>
        <taxon>Diacronema</taxon>
    </lineage>
</organism>
<dbReference type="Proteomes" id="UP000751190">
    <property type="component" value="Unassembled WGS sequence"/>
</dbReference>
<dbReference type="EMBL" id="JAGTXO010000048">
    <property type="protein sequence ID" value="KAG8458732.1"/>
    <property type="molecule type" value="Genomic_DNA"/>
</dbReference>
<name>A0A8J5XDN0_DIALT</name>
<evidence type="ECO:0000256" key="1">
    <source>
        <dbReference type="ARBA" id="ARBA00023125"/>
    </source>
</evidence>
<dbReference type="PANTHER" id="PTHR48112">
    <property type="entry name" value="HIGH MOBILITY GROUP PROTEIN DSP1"/>
    <property type="match status" value="1"/>
</dbReference>
<evidence type="ECO:0000313" key="5">
    <source>
        <dbReference type="EMBL" id="KAG8458732.1"/>
    </source>
</evidence>
<protein>
    <recommendedName>
        <fullName evidence="4">HMG box domain-containing protein</fullName>
    </recommendedName>
</protein>
<dbReference type="SUPFAM" id="SSF47095">
    <property type="entry name" value="HMG-box"/>
    <property type="match status" value="1"/>
</dbReference>
<dbReference type="Gene3D" id="1.10.30.10">
    <property type="entry name" value="High mobility group box domain"/>
    <property type="match status" value="1"/>
</dbReference>
<dbReference type="InterPro" id="IPR050342">
    <property type="entry name" value="HMGB"/>
</dbReference>
<evidence type="ECO:0000256" key="3">
    <source>
        <dbReference type="SAM" id="MobiDB-lite"/>
    </source>
</evidence>
<accession>A0A8J5XDN0</accession>
<proteinExistence type="predicted"/>